<feature type="transmembrane region" description="Helical" evidence="3">
    <location>
        <begin position="430"/>
        <end position="451"/>
    </location>
</feature>
<protein>
    <submittedName>
        <fullName evidence="5">Acyltransferase</fullName>
    </submittedName>
</protein>
<evidence type="ECO:0000256" key="1">
    <source>
        <dbReference type="ARBA" id="ARBA00004370"/>
    </source>
</evidence>
<dbReference type="InterPro" id="IPR050879">
    <property type="entry name" value="Acyltransferase_3"/>
</dbReference>
<keyword evidence="3" id="KW-0812">Transmembrane</keyword>
<comment type="similarity">
    <text evidence="2">Belongs to the acyltransferase 3 family.</text>
</comment>
<dbReference type="GO" id="GO:0016747">
    <property type="term" value="F:acyltransferase activity, transferring groups other than amino-acyl groups"/>
    <property type="evidence" value="ECO:0007669"/>
    <property type="project" value="InterPro"/>
</dbReference>
<keyword evidence="5" id="KW-0808">Transferase</keyword>
<evidence type="ECO:0000313" key="5">
    <source>
        <dbReference type="EMBL" id="AYQ73364.1"/>
    </source>
</evidence>
<evidence type="ECO:0000256" key="3">
    <source>
        <dbReference type="SAM" id="Phobius"/>
    </source>
</evidence>
<dbReference type="PANTHER" id="PTHR23028:SF53">
    <property type="entry name" value="ACYL_TRANSF_3 DOMAIN-CONTAINING PROTEIN"/>
    <property type="match status" value="1"/>
</dbReference>
<feature type="transmembrane region" description="Helical" evidence="3">
    <location>
        <begin position="336"/>
        <end position="354"/>
    </location>
</feature>
<dbReference type="InterPro" id="IPR002656">
    <property type="entry name" value="Acyl_transf_3_dom"/>
</dbReference>
<dbReference type="EMBL" id="CP033433">
    <property type="protein sequence ID" value="AYQ73364.1"/>
    <property type="molecule type" value="Genomic_DNA"/>
</dbReference>
<dbReference type="GO" id="GO:0009103">
    <property type="term" value="P:lipopolysaccharide biosynthetic process"/>
    <property type="evidence" value="ECO:0007669"/>
    <property type="project" value="TreeGrafter"/>
</dbReference>
<proteinExistence type="inferred from homology"/>
<dbReference type="Pfam" id="PF01757">
    <property type="entry name" value="Acyl_transf_3"/>
    <property type="match status" value="1"/>
</dbReference>
<gene>
    <name evidence="5" type="ORF">EAV92_12755</name>
</gene>
<evidence type="ECO:0000256" key="2">
    <source>
        <dbReference type="ARBA" id="ARBA00007400"/>
    </source>
</evidence>
<keyword evidence="3" id="KW-1133">Transmembrane helix</keyword>
<dbReference type="GO" id="GO:0016020">
    <property type="term" value="C:membrane"/>
    <property type="evidence" value="ECO:0007669"/>
    <property type="project" value="TreeGrafter"/>
</dbReference>
<dbReference type="Proteomes" id="UP000269097">
    <property type="component" value="Chromosome"/>
</dbReference>
<evidence type="ECO:0000313" key="6">
    <source>
        <dbReference type="Proteomes" id="UP000269097"/>
    </source>
</evidence>
<feature type="transmembrane region" description="Helical" evidence="3">
    <location>
        <begin position="150"/>
        <end position="168"/>
    </location>
</feature>
<reference evidence="5 6" key="1">
    <citation type="submission" date="2018-10" db="EMBL/GenBank/DDBJ databases">
        <title>Genome Sequence of Cohnella sp.</title>
        <authorList>
            <person name="Srinivasan S."/>
            <person name="Kim M.K."/>
        </authorList>
    </citation>
    <scope>NUCLEOTIDE SEQUENCE [LARGE SCALE GENOMIC DNA]</scope>
    <source>
        <strain evidence="5 6">18JY8-7</strain>
    </source>
</reference>
<comment type="subcellular location">
    <subcellularLocation>
        <location evidence="1">Membrane</location>
    </subcellularLocation>
</comment>
<feature type="transmembrane region" description="Helical" evidence="3">
    <location>
        <begin position="404"/>
        <end position="424"/>
    </location>
</feature>
<feature type="transmembrane region" description="Helical" evidence="3">
    <location>
        <begin position="366"/>
        <end position="383"/>
    </location>
</feature>
<dbReference type="PANTHER" id="PTHR23028">
    <property type="entry name" value="ACETYLTRANSFERASE"/>
    <property type="match status" value="1"/>
</dbReference>
<evidence type="ECO:0000259" key="4">
    <source>
        <dbReference type="Pfam" id="PF01757"/>
    </source>
</evidence>
<feature type="transmembrane region" description="Helical" evidence="3">
    <location>
        <begin position="117"/>
        <end position="138"/>
    </location>
</feature>
<keyword evidence="5" id="KW-0012">Acyltransferase</keyword>
<feature type="domain" description="Acyltransferase 3" evidence="4">
    <location>
        <begin position="109"/>
        <end position="446"/>
    </location>
</feature>
<keyword evidence="3" id="KW-0472">Membrane</keyword>
<feature type="transmembrane region" description="Helical" evidence="3">
    <location>
        <begin position="297"/>
        <end position="315"/>
    </location>
</feature>
<dbReference type="AlphaFoldDB" id="A0A3G3JYP3"/>
<dbReference type="KEGG" id="coh:EAV92_12755"/>
<name>A0A3G3JYP3_9BACL</name>
<sequence length="480" mass="53616">MVQAFMKDAFPHHTGRAGHDRPHPLSSRSQLRFHGNTLRSLSCLHLNEANVLLASCGFFVAKCDEKSTSAANGEPALLPFTAINTLCIIWSNKVYLLSDGGNVMQRRIEQLDGLRGLASFTVMLHHLYLVFPFLPLLFRYSPLRVVVNGHASVILFFVLSGYVLALPFMERSGGSYRSFVIRRIFRIYVPYLVSVILATLMASWLASGRIPGIDAWQRGIHPGTLAGHLFLVADTDTKALNNVMWSLVHEMRISLLFPLITLCVLRWGWRANLLVCLLLSASGGLKTSLPWGHEDITLWDTLHYAAMFLIGAMLAKNKSSIAEAYRKLTALRKWKFLIAAFPLYAYSTVIASAASKMGFMPYDVIISDYAAAIAAAVWIVYAVNSTRLSKQLLLRKPVVFLGRISYSLYLYHLIVLFSLMFAFYGTLPNAVIYAGTIVLSLLLSALSHRFVERPAIAWGRRFADRPSRTQIGRPALTKES</sequence>
<accession>A0A3G3JYP3</accession>
<keyword evidence="6" id="KW-1185">Reference proteome</keyword>
<organism evidence="5 6">
    <name type="scientific">Cohnella candidum</name>
    <dbReference type="NCBI Taxonomy" id="2674991"/>
    <lineage>
        <taxon>Bacteria</taxon>
        <taxon>Bacillati</taxon>
        <taxon>Bacillota</taxon>
        <taxon>Bacilli</taxon>
        <taxon>Bacillales</taxon>
        <taxon>Paenibacillaceae</taxon>
        <taxon>Cohnella</taxon>
    </lineage>
</organism>
<feature type="transmembrane region" description="Helical" evidence="3">
    <location>
        <begin position="188"/>
        <end position="206"/>
    </location>
</feature>